<dbReference type="InterPro" id="IPR039634">
    <property type="entry name" value="Bul1-like"/>
</dbReference>
<gene>
    <name evidence="2" type="ORF">GNLVRS02_ARAD1D25586g</name>
</gene>
<dbReference type="PANTHER" id="PTHR31904:SF1">
    <property type="entry name" value="BYPASS OF STOP CODON PROTEIN 5-RELATED"/>
    <property type="match status" value="1"/>
</dbReference>
<feature type="compositionally biased region" description="Polar residues" evidence="1">
    <location>
        <begin position="314"/>
        <end position="324"/>
    </location>
</feature>
<organism evidence="2">
    <name type="scientific">Blastobotrys adeninivorans</name>
    <name type="common">Yeast</name>
    <name type="synonym">Arxula adeninivorans</name>
    <dbReference type="NCBI Taxonomy" id="409370"/>
    <lineage>
        <taxon>Eukaryota</taxon>
        <taxon>Fungi</taxon>
        <taxon>Dikarya</taxon>
        <taxon>Ascomycota</taxon>
        <taxon>Saccharomycotina</taxon>
        <taxon>Dipodascomycetes</taxon>
        <taxon>Dipodascales</taxon>
        <taxon>Trichomonascaceae</taxon>
        <taxon>Blastobotrys</taxon>
    </lineage>
</organism>
<dbReference type="Gene3D" id="2.60.40.640">
    <property type="match status" value="1"/>
</dbReference>
<protein>
    <submittedName>
        <fullName evidence="2">ARAD1D25586p</fullName>
    </submittedName>
</protein>
<feature type="region of interest" description="Disordered" evidence="1">
    <location>
        <begin position="308"/>
        <end position="331"/>
    </location>
</feature>
<evidence type="ECO:0000256" key="1">
    <source>
        <dbReference type="SAM" id="MobiDB-lite"/>
    </source>
</evidence>
<dbReference type="InterPro" id="IPR014752">
    <property type="entry name" value="Arrestin-like_C"/>
</dbReference>
<proteinExistence type="predicted"/>
<name>A0A060TGS8_BLAAD</name>
<dbReference type="PANTHER" id="PTHR31904">
    <property type="entry name" value="BYPASS OF STOP CODON PROTEIN 5-RELATED"/>
    <property type="match status" value="1"/>
</dbReference>
<evidence type="ECO:0000313" key="2">
    <source>
        <dbReference type="EMBL" id="CDP38047.1"/>
    </source>
</evidence>
<accession>A0A060TGS8</accession>
<reference evidence="2" key="1">
    <citation type="submission" date="2014-02" db="EMBL/GenBank/DDBJ databases">
        <authorList>
            <person name="Genoscope - CEA"/>
        </authorList>
    </citation>
    <scope>NUCLEOTIDE SEQUENCE</scope>
    <source>
        <strain evidence="2">LS3</strain>
    </source>
</reference>
<dbReference type="EMBL" id="HG937694">
    <property type="protein sequence ID" value="CDP38047.1"/>
    <property type="molecule type" value="Genomic_DNA"/>
</dbReference>
<dbReference type="PhylomeDB" id="A0A060TGS8"/>
<dbReference type="AlphaFoldDB" id="A0A060TGS8"/>
<reference evidence="2" key="2">
    <citation type="submission" date="2014-06" db="EMBL/GenBank/DDBJ databases">
        <title>The complete genome of Blastobotrys (Arxula) adeninivorans LS3 - a yeast of biotechnological interest.</title>
        <authorList>
            <person name="Kunze G."/>
            <person name="Gaillardin C."/>
            <person name="Czernicka M."/>
            <person name="Durrens P."/>
            <person name="Martin T."/>
            <person name="Boer E."/>
            <person name="Gabaldon T."/>
            <person name="Cruz J."/>
            <person name="Talla E."/>
            <person name="Marck C."/>
            <person name="Goffeau A."/>
            <person name="Barbe V."/>
            <person name="Baret P."/>
            <person name="Baronian K."/>
            <person name="Beier S."/>
            <person name="Bleykasten C."/>
            <person name="Bode R."/>
            <person name="Casaregola S."/>
            <person name="Despons L."/>
            <person name="Fairhead C."/>
            <person name="Giersberg M."/>
            <person name="Gierski P."/>
            <person name="Hahnel U."/>
            <person name="Hartmann A."/>
            <person name="Jankowska D."/>
            <person name="Jubin C."/>
            <person name="Jung P."/>
            <person name="Lafontaine I."/>
            <person name="Leh-Louis V."/>
            <person name="Lemaire M."/>
            <person name="Marcet-Houben M."/>
            <person name="Mascher M."/>
            <person name="Morel G."/>
            <person name="Richard G.-F."/>
            <person name="Riechen J."/>
            <person name="Sacerdot C."/>
            <person name="Sarkar A."/>
            <person name="Savel G."/>
            <person name="Schacherer J."/>
            <person name="Sherman D."/>
            <person name="Straub M.-L."/>
            <person name="Stein N."/>
            <person name="Thierry A."/>
            <person name="Trautwein-Schult A."/>
            <person name="Westhof E."/>
            <person name="Worch S."/>
            <person name="Dujon B."/>
            <person name="Souciet J.-L."/>
            <person name="Wincker P."/>
            <person name="Scholz U."/>
            <person name="Neuveglise N."/>
        </authorList>
    </citation>
    <scope>NUCLEOTIDE SEQUENCE</scope>
    <source>
        <strain evidence="2">LS3</strain>
    </source>
</reference>
<sequence length="422" mass="47025">MATLPPEYGTIFPNCPPQYQSGPEVKPAPKSTVTAYASEVSICVDKTQFTVGDVVTGNVTVTPFSDIELSNLKIEFQSVETIRRARMFLPESVIRTVTLSRFSIPSFDSDGQSKILKKGLEYTFTFSLHVPHSMPKAHCENSLPLHYQLPPMFGSQQEDADEALDTPLKTVTIGYRVRARLIKPSGTKEFYRYVRVLPTYPPVELEPSSPYTSLSVLGCPGLLKMKKPIGNVQTTLMSPRVPILYLSENNTVNLSLELEFSPCGSKNLPPAITSASFRVISHMLSSSKPLDFYPLYRTDNNDKKMQHVTRETESTGMVPTSFSRPTWRPGTRTSAVTSISMPIYLPPATNKDKTVPTFFSCHASRQYEVELMLEFANGYTAKLTVPLILAQDHRGDQFENYDFDHLSESQIAAVKGIATVRT</sequence>